<dbReference type="AlphaFoldDB" id="A0A165M8M3"/>
<keyword evidence="2" id="KW-1185">Reference proteome</keyword>
<proteinExistence type="predicted"/>
<dbReference type="OrthoDB" id="3222453at2759"/>
<accession>A0A165M8M3</accession>
<gene>
    <name evidence="1" type="ORF">DAEQUDRAFT_530972</name>
</gene>
<dbReference type="EMBL" id="KV429107">
    <property type="protein sequence ID" value="KZT65360.1"/>
    <property type="molecule type" value="Genomic_DNA"/>
</dbReference>
<organism evidence="1 2">
    <name type="scientific">Daedalea quercina L-15889</name>
    <dbReference type="NCBI Taxonomy" id="1314783"/>
    <lineage>
        <taxon>Eukaryota</taxon>
        <taxon>Fungi</taxon>
        <taxon>Dikarya</taxon>
        <taxon>Basidiomycota</taxon>
        <taxon>Agaricomycotina</taxon>
        <taxon>Agaricomycetes</taxon>
        <taxon>Polyporales</taxon>
        <taxon>Fomitopsis</taxon>
    </lineage>
</organism>
<sequence length="259" mass="29282">MPAASNVYAHALADEDYGYPLWDPGYEQKAGEVEIGDVGFIEKGRFVRLFNVMQRPDDELNALRGVPEGFRQLTIDEKHISTSSINRDSFWSKHITKVEAKATAGAGSTFDASLTYKATSSSGAILHLPTGYAEERQVSERSMIMHEYLRRNYEHWHRYIQQSQKFTVAENDLLFVRGWVKTADWIVAAFAHSKEEEGASIGGGHGLFKASFSIDLAKQEVQGGWTNRCARTKQEAHQVDQCIFIHFLKHTAHDRWNGC</sequence>
<reference evidence="1 2" key="1">
    <citation type="journal article" date="2016" name="Mol. Biol. Evol.">
        <title>Comparative Genomics of Early-Diverging Mushroom-Forming Fungi Provides Insights into the Origins of Lignocellulose Decay Capabilities.</title>
        <authorList>
            <person name="Nagy L.G."/>
            <person name="Riley R."/>
            <person name="Tritt A."/>
            <person name="Adam C."/>
            <person name="Daum C."/>
            <person name="Floudas D."/>
            <person name="Sun H."/>
            <person name="Yadav J.S."/>
            <person name="Pangilinan J."/>
            <person name="Larsson K.H."/>
            <person name="Matsuura K."/>
            <person name="Barry K."/>
            <person name="Labutti K."/>
            <person name="Kuo R."/>
            <person name="Ohm R.A."/>
            <person name="Bhattacharya S.S."/>
            <person name="Shirouzu T."/>
            <person name="Yoshinaga Y."/>
            <person name="Martin F.M."/>
            <person name="Grigoriev I.V."/>
            <person name="Hibbett D.S."/>
        </authorList>
    </citation>
    <scope>NUCLEOTIDE SEQUENCE [LARGE SCALE GENOMIC DNA]</scope>
    <source>
        <strain evidence="1 2">L-15889</strain>
    </source>
</reference>
<protein>
    <submittedName>
        <fullName evidence="1">Uncharacterized protein</fullName>
    </submittedName>
</protein>
<evidence type="ECO:0000313" key="2">
    <source>
        <dbReference type="Proteomes" id="UP000076727"/>
    </source>
</evidence>
<name>A0A165M8M3_9APHY</name>
<dbReference type="Proteomes" id="UP000076727">
    <property type="component" value="Unassembled WGS sequence"/>
</dbReference>
<evidence type="ECO:0000313" key="1">
    <source>
        <dbReference type="EMBL" id="KZT65360.1"/>
    </source>
</evidence>